<dbReference type="PANTHER" id="PTHR10443">
    <property type="entry name" value="MICROSOMAL DIPEPTIDASE"/>
    <property type="match status" value="1"/>
</dbReference>
<keyword evidence="1" id="KW-0482">Metalloprotease</keyword>
<keyword evidence="1" id="KW-0336">GPI-anchor</keyword>
<keyword evidence="3" id="KW-0472">Membrane</keyword>
<dbReference type="AlphaFoldDB" id="A0A3R7SZN7"/>
<comment type="subunit">
    <text evidence="1">Homodimer; disulfide-linked.</text>
</comment>
<proteinExistence type="inferred from homology"/>
<sequence length="475" mass="52357">MEWANGDIRCNYGRTIPLTNVQETVVDFHGYPPTTREYLPPSRDYPPQTHLEYGTGVPRGECGGTGVSQGECVQGVPRGECTPNHCGYRQPAADYQYGIVHPNYQISSKSGQAISSSYPGERREYLPSSQRDYLSGYPAEPCAFRTQPPYSERSPCVGGPCRECPGGSTCDYSPAPGLGGGSCYPGPNECQVRSGDLGPPKVDILPDVRASAGEGRGMPPPDIRPTTEVHHLEGPPEPRPEMRHECYDTRSLRSHHASHCDLREFQEWREMRGSRESVGTLPPELETHLKDCRCPCDHLGYGNYQQSLVDGPVSHISRSHSSCSADTCRHEAPTVYTQLSYLDSPRSTSSNGFHGSRRKVGGELSTKHWWLVGLVFLVAATAGVGVGVPLALRGDPSQSFEKRLETARKILSEFPLIDGHNDLPWNIRSFIHNQLEKLKLNESLKTVEPWSVSNWSHTDLPRLKEGLVGGQVGVR</sequence>
<keyword evidence="3" id="KW-0812">Transmembrane</keyword>
<dbReference type="GO" id="GO:0098552">
    <property type="term" value="C:side of membrane"/>
    <property type="evidence" value="ECO:0007669"/>
    <property type="project" value="UniProtKB-KW"/>
</dbReference>
<evidence type="ECO:0000313" key="5">
    <source>
        <dbReference type="Proteomes" id="UP000283509"/>
    </source>
</evidence>
<keyword evidence="3" id="KW-1133">Transmembrane helix</keyword>
<comment type="caution">
    <text evidence="4">The sequence shown here is derived from an EMBL/GenBank/DDBJ whole genome shotgun (WGS) entry which is preliminary data.</text>
</comment>
<feature type="region of interest" description="Disordered" evidence="2">
    <location>
        <begin position="211"/>
        <end position="241"/>
    </location>
</feature>
<name>A0A3R7SZN7_PENVA</name>
<keyword evidence="1" id="KW-0645">Protease</keyword>
<protein>
    <recommendedName>
        <fullName evidence="1">Dipeptidase</fullName>
        <ecNumber evidence="1">3.4.13.19</ecNumber>
    </recommendedName>
</protein>
<dbReference type="PROSITE" id="PS51365">
    <property type="entry name" value="RENAL_DIPEPTIDASE_2"/>
    <property type="match status" value="1"/>
</dbReference>
<comment type="subcellular location">
    <subcellularLocation>
        <location evidence="1">Membrane</location>
        <topology evidence="1">Lipid-anchor</topology>
        <topology evidence="1">GPI-anchor</topology>
    </subcellularLocation>
</comment>
<keyword evidence="1" id="KW-0862">Zinc</keyword>
<dbReference type="OrthoDB" id="445695at2759"/>
<dbReference type="EC" id="3.4.13.19" evidence="1"/>
<organism evidence="4 5">
    <name type="scientific">Penaeus vannamei</name>
    <name type="common">Whiteleg shrimp</name>
    <name type="synonym">Litopenaeus vannamei</name>
    <dbReference type="NCBI Taxonomy" id="6689"/>
    <lineage>
        <taxon>Eukaryota</taxon>
        <taxon>Metazoa</taxon>
        <taxon>Ecdysozoa</taxon>
        <taxon>Arthropoda</taxon>
        <taxon>Crustacea</taxon>
        <taxon>Multicrustacea</taxon>
        <taxon>Malacostraca</taxon>
        <taxon>Eumalacostraca</taxon>
        <taxon>Eucarida</taxon>
        <taxon>Decapoda</taxon>
        <taxon>Dendrobranchiata</taxon>
        <taxon>Penaeoidea</taxon>
        <taxon>Penaeidae</taxon>
        <taxon>Penaeus</taxon>
    </lineage>
</organism>
<evidence type="ECO:0000256" key="1">
    <source>
        <dbReference type="RuleBase" id="RU341113"/>
    </source>
</evidence>
<dbReference type="InterPro" id="IPR008257">
    <property type="entry name" value="Pept_M19"/>
</dbReference>
<evidence type="ECO:0000313" key="4">
    <source>
        <dbReference type="EMBL" id="ROT83238.1"/>
    </source>
</evidence>
<reference evidence="4 5" key="2">
    <citation type="submission" date="2019-01" db="EMBL/GenBank/DDBJ databases">
        <title>The decoding of complex shrimp genome reveals the adaptation for benthos swimmer, frequently molting mechanism and breeding impact on genome.</title>
        <authorList>
            <person name="Sun Y."/>
            <person name="Gao Y."/>
            <person name="Yu Y."/>
        </authorList>
    </citation>
    <scope>NUCLEOTIDE SEQUENCE [LARGE SCALE GENOMIC DNA]</scope>
    <source>
        <tissue evidence="4">Muscle</tissue>
    </source>
</reference>
<dbReference type="Gene3D" id="3.20.20.140">
    <property type="entry name" value="Metal-dependent hydrolases"/>
    <property type="match status" value="1"/>
</dbReference>
<dbReference type="SUPFAM" id="SSF51556">
    <property type="entry name" value="Metallo-dependent hydrolases"/>
    <property type="match status" value="1"/>
</dbReference>
<dbReference type="PANTHER" id="PTHR10443:SF47">
    <property type="entry name" value="DIPEPTIDASE"/>
    <property type="match status" value="1"/>
</dbReference>
<dbReference type="GO" id="GO:0070573">
    <property type="term" value="F:metallodipeptidase activity"/>
    <property type="evidence" value="ECO:0007669"/>
    <property type="project" value="InterPro"/>
</dbReference>
<keyword evidence="1" id="KW-0325">Glycoprotein</keyword>
<keyword evidence="1" id="KW-1015">Disulfide bond</keyword>
<dbReference type="EMBL" id="QCYY01000713">
    <property type="protein sequence ID" value="ROT83238.1"/>
    <property type="molecule type" value="Genomic_DNA"/>
</dbReference>
<comment type="similarity">
    <text evidence="1">Belongs to the metallo-dependent hydrolases superfamily. Peptidase M19 family.</text>
</comment>
<keyword evidence="1" id="KW-0449">Lipoprotein</keyword>
<keyword evidence="5" id="KW-1185">Reference proteome</keyword>
<dbReference type="STRING" id="6689.A0A3R7SZN7"/>
<feature type="transmembrane region" description="Helical" evidence="3">
    <location>
        <begin position="369"/>
        <end position="392"/>
    </location>
</feature>
<keyword evidence="1" id="KW-0479">Metal-binding</keyword>
<comment type="cofactor">
    <cofactor evidence="1">
        <name>Zn(2+)</name>
        <dbReference type="ChEBI" id="CHEBI:29105"/>
    </cofactor>
</comment>
<gene>
    <name evidence="4" type="ORF">C7M84_023583</name>
</gene>
<dbReference type="InterPro" id="IPR032466">
    <property type="entry name" value="Metal_Hydrolase"/>
</dbReference>
<evidence type="ECO:0000256" key="3">
    <source>
        <dbReference type="SAM" id="Phobius"/>
    </source>
</evidence>
<dbReference type="GO" id="GO:0046872">
    <property type="term" value="F:metal ion binding"/>
    <property type="evidence" value="ECO:0007669"/>
    <property type="project" value="UniProtKB-UniRule"/>
</dbReference>
<keyword evidence="1" id="KW-0378">Hydrolase</keyword>
<dbReference type="GO" id="GO:0006508">
    <property type="term" value="P:proteolysis"/>
    <property type="evidence" value="ECO:0007669"/>
    <property type="project" value="UniProtKB-KW"/>
</dbReference>
<reference evidence="4 5" key="1">
    <citation type="submission" date="2018-04" db="EMBL/GenBank/DDBJ databases">
        <authorList>
            <person name="Zhang X."/>
            <person name="Yuan J."/>
            <person name="Li F."/>
            <person name="Xiang J."/>
        </authorList>
    </citation>
    <scope>NUCLEOTIDE SEQUENCE [LARGE SCALE GENOMIC DNA]</scope>
    <source>
        <tissue evidence="4">Muscle</tissue>
    </source>
</reference>
<keyword evidence="1" id="KW-0224">Dipeptidase</keyword>
<evidence type="ECO:0000256" key="2">
    <source>
        <dbReference type="SAM" id="MobiDB-lite"/>
    </source>
</evidence>
<accession>A0A3R7SZN7</accession>
<dbReference type="Proteomes" id="UP000283509">
    <property type="component" value="Unassembled WGS sequence"/>
</dbReference>
<comment type="catalytic activity">
    <reaction evidence="1">
        <text>an L-aminoacyl-L-amino acid + H2O = 2 an L-alpha-amino acid</text>
        <dbReference type="Rhea" id="RHEA:48940"/>
        <dbReference type="ChEBI" id="CHEBI:15377"/>
        <dbReference type="ChEBI" id="CHEBI:59869"/>
        <dbReference type="ChEBI" id="CHEBI:77460"/>
        <dbReference type="EC" id="3.4.13.19"/>
    </reaction>
</comment>
<feature type="compositionally biased region" description="Basic and acidic residues" evidence="2">
    <location>
        <begin position="225"/>
        <end position="241"/>
    </location>
</feature>